<protein>
    <submittedName>
        <fullName evidence="1">Uncharacterized protein</fullName>
    </submittedName>
</protein>
<evidence type="ECO:0000313" key="2">
    <source>
        <dbReference type="Proteomes" id="UP000184452"/>
    </source>
</evidence>
<evidence type="ECO:0000313" key="1">
    <source>
        <dbReference type="EMBL" id="SHJ23968.1"/>
    </source>
</evidence>
<organism evidence="1 2">
    <name type="scientific">Nocardiopsis flavescens</name>
    <dbReference type="NCBI Taxonomy" id="758803"/>
    <lineage>
        <taxon>Bacteria</taxon>
        <taxon>Bacillati</taxon>
        <taxon>Actinomycetota</taxon>
        <taxon>Actinomycetes</taxon>
        <taxon>Streptosporangiales</taxon>
        <taxon>Nocardiopsidaceae</taxon>
        <taxon>Nocardiopsis</taxon>
    </lineage>
</organism>
<dbReference type="OrthoDB" id="3429204at2"/>
<proteinExistence type="predicted"/>
<dbReference type="RefSeq" id="WP_073378097.1">
    <property type="nucleotide sequence ID" value="NZ_FQZK01000004.1"/>
</dbReference>
<accession>A0A1M6HP80</accession>
<dbReference type="EMBL" id="FQZK01000004">
    <property type="protein sequence ID" value="SHJ23968.1"/>
    <property type="molecule type" value="Genomic_DNA"/>
</dbReference>
<dbReference type="Proteomes" id="UP000184452">
    <property type="component" value="Unassembled WGS sequence"/>
</dbReference>
<dbReference type="AlphaFoldDB" id="A0A1M6HP80"/>
<name>A0A1M6HP80_9ACTN</name>
<dbReference type="STRING" id="758803.SAMN05421803_104250"/>
<reference evidence="1 2" key="1">
    <citation type="submission" date="2016-11" db="EMBL/GenBank/DDBJ databases">
        <authorList>
            <person name="Jaros S."/>
            <person name="Januszkiewicz K."/>
            <person name="Wedrychowicz H."/>
        </authorList>
    </citation>
    <scope>NUCLEOTIDE SEQUENCE [LARGE SCALE GENOMIC DNA]</scope>
    <source>
        <strain evidence="1 2">CGMCC 4.5723</strain>
    </source>
</reference>
<sequence length="98" mass="11443">MGETREAAKRLCHWADESDLKALPHPGQVVELKKGRQSQHVRLSRAEGGWFWFWLWEPFRTEQDVWETEKGLPMGQERDMVRRVLAVLEIAEAGEKVT</sequence>
<keyword evidence="2" id="KW-1185">Reference proteome</keyword>
<gene>
    <name evidence="1" type="ORF">SAMN05421803_104250</name>
</gene>